<reference evidence="2" key="1">
    <citation type="journal article" date="2014" name="Front. Microbiol.">
        <title>High frequency of phylogenetically diverse reductive dehalogenase-homologous genes in deep subseafloor sedimentary metagenomes.</title>
        <authorList>
            <person name="Kawai M."/>
            <person name="Futagami T."/>
            <person name="Toyoda A."/>
            <person name="Takaki Y."/>
            <person name="Nishi S."/>
            <person name="Hori S."/>
            <person name="Arai W."/>
            <person name="Tsubouchi T."/>
            <person name="Morono Y."/>
            <person name="Uchiyama I."/>
            <person name="Ito T."/>
            <person name="Fujiyama A."/>
            <person name="Inagaki F."/>
            <person name="Takami H."/>
        </authorList>
    </citation>
    <scope>NUCLEOTIDE SEQUENCE</scope>
    <source>
        <strain evidence="2">Expedition CK06-06</strain>
    </source>
</reference>
<accession>X1SHK4</accession>
<evidence type="ECO:0000313" key="2">
    <source>
        <dbReference type="EMBL" id="GAI74905.1"/>
    </source>
</evidence>
<gene>
    <name evidence="2" type="ORF">S12H4_13370</name>
</gene>
<keyword evidence="1" id="KW-0812">Transmembrane</keyword>
<feature type="transmembrane region" description="Helical" evidence="1">
    <location>
        <begin position="29"/>
        <end position="46"/>
    </location>
</feature>
<organism evidence="2">
    <name type="scientific">marine sediment metagenome</name>
    <dbReference type="NCBI Taxonomy" id="412755"/>
    <lineage>
        <taxon>unclassified sequences</taxon>
        <taxon>metagenomes</taxon>
        <taxon>ecological metagenomes</taxon>
    </lineage>
</organism>
<comment type="caution">
    <text evidence="2">The sequence shown here is derived from an EMBL/GenBank/DDBJ whole genome shotgun (WGS) entry which is preliminary data.</text>
</comment>
<keyword evidence="1" id="KW-0472">Membrane</keyword>
<evidence type="ECO:0000256" key="1">
    <source>
        <dbReference type="SAM" id="Phobius"/>
    </source>
</evidence>
<sequence length="50" mass="5960">MKLIRFKRGKERIKGFSTPVEKAERAIDWVWILLILAMVITMITALRRIF</sequence>
<protein>
    <submittedName>
        <fullName evidence="2">Uncharacterized protein</fullName>
    </submittedName>
</protein>
<keyword evidence="1" id="KW-1133">Transmembrane helix</keyword>
<dbReference type="AlphaFoldDB" id="X1SHK4"/>
<dbReference type="EMBL" id="BARW01006369">
    <property type="protein sequence ID" value="GAI74905.1"/>
    <property type="molecule type" value="Genomic_DNA"/>
</dbReference>
<proteinExistence type="predicted"/>
<name>X1SHK4_9ZZZZ</name>